<keyword evidence="2" id="KW-0732">Signal</keyword>
<dbReference type="AlphaFoldDB" id="A0A1W7CXA8"/>
<feature type="chain" id="PRO_5039317128" description="DUF3558 domain-containing protein" evidence="2">
    <location>
        <begin position="21"/>
        <end position="274"/>
    </location>
</feature>
<feature type="compositionally biased region" description="Basic and acidic residues" evidence="1">
    <location>
        <begin position="248"/>
        <end position="257"/>
    </location>
</feature>
<dbReference type="Proteomes" id="UP000194218">
    <property type="component" value="Chromosome"/>
</dbReference>
<evidence type="ECO:0000313" key="4">
    <source>
        <dbReference type="Proteomes" id="UP000194218"/>
    </source>
</evidence>
<dbReference type="EMBL" id="CP021121">
    <property type="protein sequence ID" value="ARQ69365.1"/>
    <property type="molecule type" value="Genomic_DNA"/>
</dbReference>
<accession>A0A1W7CXA8</accession>
<proteinExistence type="predicted"/>
<evidence type="ECO:0008006" key="5">
    <source>
        <dbReference type="Google" id="ProtNLM"/>
    </source>
</evidence>
<evidence type="ECO:0000256" key="2">
    <source>
        <dbReference type="SAM" id="SignalP"/>
    </source>
</evidence>
<reference evidence="3 4" key="1">
    <citation type="submission" date="2017-05" db="EMBL/GenBank/DDBJ databases">
        <title>Complete genome sequence of Streptomyces sp. SCSIO 03032 revealed the diverse biosynthetic pathways for its bioactive secondary metabolites.</title>
        <authorList>
            <person name="Ma L."/>
            <person name="Zhu Y."/>
            <person name="Zhang W."/>
            <person name="Zhang G."/>
            <person name="Tian X."/>
            <person name="Zhang S."/>
            <person name="Zhang C."/>
        </authorList>
    </citation>
    <scope>NUCLEOTIDE SEQUENCE [LARGE SCALE GENOMIC DNA]</scope>
    <source>
        <strain evidence="3 4">SCSIO 03032</strain>
    </source>
</reference>
<feature type="compositionally biased region" description="Acidic residues" evidence="1">
    <location>
        <begin position="258"/>
        <end position="274"/>
    </location>
</feature>
<sequence>MDPNASRPAPRLAVRALAWAALPVFLVAGCSSDSGDDTTDDEPAPSASPTPEPVRFATLPEPCSTLGEDTVGDIVPEADPAAGETLSSSDTSTSGACLWSGLDDYQFRSLTVALRRFDSDVTIGSGDERAEEYLRQMSDEVTGDEANRDVEAADLGDTGESAVTIAYTVTKETEEEGEQDYRQHRVAARTGNVVVTVDYAGAGFEGDDMPGADTVREAAEAAAREAVAAVDASENAENAEGGAGDGRQGGEEGREEGGAGEDEAGDEPPSTDDV</sequence>
<feature type="compositionally biased region" description="Acidic residues" evidence="1">
    <location>
        <begin position="34"/>
        <end position="43"/>
    </location>
</feature>
<feature type="region of interest" description="Disordered" evidence="1">
    <location>
        <begin position="31"/>
        <end position="93"/>
    </location>
</feature>
<protein>
    <recommendedName>
        <fullName evidence="5">DUF3558 domain-containing protein</fullName>
    </recommendedName>
</protein>
<feature type="signal peptide" evidence="2">
    <location>
        <begin position="1"/>
        <end position="20"/>
    </location>
</feature>
<keyword evidence="4" id="KW-1185">Reference proteome</keyword>
<feature type="compositionally biased region" description="Low complexity" evidence="1">
    <location>
        <begin position="225"/>
        <end position="240"/>
    </location>
</feature>
<organism evidence="3 4">
    <name type="scientific">Streptomyces marincola</name>
    <dbReference type="NCBI Taxonomy" id="2878388"/>
    <lineage>
        <taxon>Bacteria</taxon>
        <taxon>Bacillati</taxon>
        <taxon>Actinomycetota</taxon>
        <taxon>Actinomycetes</taxon>
        <taxon>Kitasatosporales</taxon>
        <taxon>Streptomycetaceae</taxon>
        <taxon>Streptomyces</taxon>
    </lineage>
</organism>
<dbReference type="KEGG" id="smao:CAG99_11205"/>
<dbReference type="OrthoDB" id="4333909at2"/>
<gene>
    <name evidence="3" type="ORF">CAG99_11205</name>
</gene>
<evidence type="ECO:0000256" key="1">
    <source>
        <dbReference type="SAM" id="MobiDB-lite"/>
    </source>
</evidence>
<dbReference type="RefSeq" id="WP_086159152.1">
    <property type="nucleotide sequence ID" value="NZ_CP021121.1"/>
</dbReference>
<feature type="region of interest" description="Disordered" evidence="1">
    <location>
        <begin position="225"/>
        <end position="274"/>
    </location>
</feature>
<dbReference type="PROSITE" id="PS51257">
    <property type="entry name" value="PROKAR_LIPOPROTEIN"/>
    <property type="match status" value="1"/>
</dbReference>
<evidence type="ECO:0000313" key="3">
    <source>
        <dbReference type="EMBL" id="ARQ69365.1"/>
    </source>
</evidence>
<name>A0A1W7CXA8_9ACTN</name>